<evidence type="ECO:0000313" key="2">
    <source>
        <dbReference type="Proteomes" id="UP001472677"/>
    </source>
</evidence>
<gene>
    <name evidence="1" type="ORF">V6N12_068363</name>
</gene>
<keyword evidence="2" id="KW-1185">Reference proteome</keyword>
<name>A0ABR2FPZ9_9ROSI</name>
<organism evidence="1 2">
    <name type="scientific">Hibiscus sabdariffa</name>
    <name type="common">roselle</name>
    <dbReference type="NCBI Taxonomy" id="183260"/>
    <lineage>
        <taxon>Eukaryota</taxon>
        <taxon>Viridiplantae</taxon>
        <taxon>Streptophyta</taxon>
        <taxon>Embryophyta</taxon>
        <taxon>Tracheophyta</taxon>
        <taxon>Spermatophyta</taxon>
        <taxon>Magnoliopsida</taxon>
        <taxon>eudicotyledons</taxon>
        <taxon>Gunneridae</taxon>
        <taxon>Pentapetalae</taxon>
        <taxon>rosids</taxon>
        <taxon>malvids</taxon>
        <taxon>Malvales</taxon>
        <taxon>Malvaceae</taxon>
        <taxon>Malvoideae</taxon>
        <taxon>Hibiscus</taxon>
    </lineage>
</organism>
<dbReference type="Proteomes" id="UP001472677">
    <property type="component" value="Unassembled WGS sequence"/>
</dbReference>
<evidence type="ECO:0000313" key="1">
    <source>
        <dbReference type="EMBL" id="KAK8584113.1"/>
    </source>
</evidence>
<dbReference type="EMBL" id="JBBPBM010000005">
    <property type="protein sequence ID" value="KAK8584113.1"/>
    <property type="molecule type" value="Genomic_DNA"/>
</dbReference>
<protein>
    <submittedName>
        <fullName evidence="1">Uncharacterized protein</fullName>
    </submittedName>
</protein>
<comment type="caution">
    <text evidence="1">The sequence shown here is derived from an EMBL/GenBank/DDBJ whole genome shotgun (WGS) entry which is preliminary data.</text>
</comment>
<proteinExistence type="predicted"/>
<reference evidence="1 2" key="1">
    <citation type="journal article" date="2024" name="G3 (Bethesda)">
        <title>Genome assembly of Hibiscus sabdariffa L. provides insights into metabolisms of medicinal natural products.</title>
        <authorList>
            <person name="Kim T."/>
        </authorList>
    </citation>
    <scope>NUCLEOTIDE SEQUENCE [LARGE SCALE GENOMIC DNA]</scope>
    <source>
        <strain evidence="1">TK-2024</strain>
        <tissue evidence="1">Old leaves</tissue>
    </source>
</reference>
<accession>A0ABR2FPZ9</accession>
<sequence length="67" mass="7358">MRSLAWWLFGVEWRGRWLFSGEGGVRMGACPRVVLLRLLGSSLLAFPSNFLVPCLGILSRVASYGGS</sequence>